<dbReference type="GO" id="GO:0000977">
    <property type="term" value="F:RNA polymerase II transcription regulatory region sequence-specific DNA binding"/>
    <property type="evidence" value="ECO:0007669"/>
    <property type="project" value="TreeGrafter"/>
</dbReference>
<name>R7TYB8_CAPTE</name>
<dbReference type="PROSITE" id="PS00478">
    <property type="entry name" value="LIM_DOMAIN_1"/>
    <property type="match status" value="2"/>
</dbReference>
<dbReference type="PROSITE" id="PS50023">
    <property type="entry name" value="LIM_DOMAIN_2"/>
    <property type="match status" value="2"/>
</dbReference>
<evidence type="ECO:0000256" key="8">
    <source>
        <dbReference type="ARBA" id="ARBA00023242"/>
    </source>
</evidence>
<dbReference type="EMBL" id="KB308962">
    <property type="protein sequence ID" value="ELT95960.1"/>
    <property type="molecule type" value="Genomic_DNA"/>
</dbReference>
<dbReference type="STRING" id="283909.R7TYB8"/>
<evidence type="ECO:0000259" key="10">
    <source>
        <dbReference type="PROSITE" id="PS50023"/>
    </source>
</evidence>
<keyword evidence="7" id="KW-0371">Homeobox</keyword>
<dbReference type="SMART" id="SM00132">
    <property type="entry name" value="LIM"/>
    <property type="match status" value="2"/>
</dbReference>
<feature type="domain" description="LIM zinc-binding" evidence="10">
    <location>
        <begin position="61"/>
        <end position="118"/>
    </location>
</feature>
<keyword evidence="4 9" id="KW-0862">Zinc</keyword>
<evidence type="ECO:0000313" key="13">
    <source>
        <dbReference type="Proteomes" id="UP000014760"/>
    </source>
</evidence>
<dbReference type="Proteomes" id="UP000014760">
    <property type="component" value="Unassembled WGS sequence"/>
</dbReference>
<feature type="domain" description="LIM zinc-binding" evidence="10">
    <location>
        <begin position="1"/>
        <end position="60"/>
    </location>
</feature>
<dbReference type="PANTHER" id="PTHR24208">
    <property type="entry name" value="LIM/HOMEOBOX PROTEIN LHX"/>
    <property type="match status" value="1"/>
</dbReference>
<dbReference type="HOGENOM" id="CLU_001357_7_3_1"/>
<protein>
    <recommendedName>
        <fullName evidence="10">LIM zinc-binding domain-containing protein</fullName>
    </recommendedName>
</protein>
<dbReference type="AlphaFoldDB" id="R7TYB8"/>
<keyword evidence="2 9" id="KW-0479">Metal-binding</keyword>
<reference evidence="12" key="3">
    <citation type="submission" date="2015-06" db="UniProtKB">
        <authorList>
            <consortium name="EnsemblMetazoa"/>
        </authorList>
    </citation>
    <scope>IDENTIFICATION</scope>
</reference>
<dbReference type="GO" id="GO:0000981">
    <property type="term" value="F:DNA-binding transcription factor activity, RNA polymerase II-specific"/>
    <property type="evidence" value="ECO:0007669"/>
    <property type="project" value="TreeGrafter"/>
</dbReference>
<evidence type="ECO:0000256" key="6">
    <source>
        <dbReference type="ARBA" id="ARBA00023125"/>
    </source>
</evidence>
<dbReference type="GO" id="GO:0046872">
    <property type="term" value="F:metal ion binding"/>
    <property type="evidence" value="ECO:0007669"/>
    <property type="project" value="UniProtKB-KW"/>
</dbReference>
<keyword evidence="6" id="KW-0238">DNA-binding</keyword>
<dbReference type="EnsemblMetazoa" id="CapteT39289">
    <property type="protein sequence ID" value="CapteP39289"/>
    <property type="gene ID" value="CapteG39289"/>
</dbReference>
<dbReference type="InterPro" id="IPR001781">
    <property type="entry name" value="Znf_LIM"/>
</dbReference>
<organism evidence="11">
    <name type="scientific">Capitella teleta</name>
    <name type="common">Polychaete worm</name>
    <dbReference type="NCBI Taxonomy" id="283909"/>
    <lineage>
        <taxon>Eukaryota</taxon>
        <taxon>Metazoa</taxon>
        <taxon>Spiralia</taxon>
        <taxon>Lophotrochozoa</taxon>
        <taxon>Annelida</taxon>
        <taxon>Polychaeta</taxon>
        <taxon>Sedentaria</taxon>
        <taxon>Scolecida</taxon>
        <taxon>Capitellidae</taxon>
        <taxon>Capitella</taxon>
    </lineage>
</organism>
<dbReference type="InterPro" id="IPR050453">
    <property type="entry name" value="LIM_Homeobox_TF"/>
</dbReference>
<keyword evidence="5 9" id="KW-0440">LIM domain</keyword>
<dbReference type="GO" id="GO:0030182">
    <property type="term" value="P:neuron differentiation"/>
    <property type="evidence" value="ECO:0007669"/>
    <property type="project" value="TreeGrafter"/>
</dbReference>
<evidence type="ECO:0000256" key="9">
    <source>
        <dbReference type="PROSITE-ProRule" id="PRU00125"/>
    </source>
</evidence>
<feature type="non-terminal residue" evidence="11">
    <location>
        <position position="1"/>
    </location>
</feature>
<accession>R7TYB8</accession>
<feature type="non-terminal residue" evidence="11">
    <location>
        <position position="118"/>
    </location>
</feature>
<dbReference type="OMA" id="CARPIRE"/>
<dbReference type="PANTHER" id="PTHR24208:SF166">
    <property type="entry name" value="LIM HOMEOBOX TRANSCRIPTION FACTOR 1 ALPHA, ISOFORM B"/>
    <property type="match status" value="1"/>
</dbReference>
<evidence type="ECO:0000313" key="12">
    <source>
        <dbReference type="EnsemblMetazoa" id="CapteP39289"/>
    </source>
</evidence>
<gene>
    <name evidence="11" type="ORF">CAPTEDRAFT_39289</name>
</gene>
<evidence type="ECO:0000256" key="5">
    <source>
        <dbReference type="ARBA" id="ARBA00023038"/>
    </source>
</evidence>
<evidence type="ECO:0000313" key="11">
    <source>
        <dbReference type="EMBL" id="ELT95960.1"/>
    </source>
</evidence>
<dbReference type="GO" id="GO:0005634">
    <property type="term" value="C:nucleus"/>
    <property type="evidence" value="ECO:0007669"/>
    <property type="project" value="UniProtKB-SubCell"/>
</dbReference>
<dbReference type="OrthoDB" id="10068367at2759"/>
<dbReference type="EMBL" id="AMQN01002355">
    <property type="status" value="NOT_ANNOTATED_CDS"/>
    <property type="molecule type" value="Genomic_DNA"/>
</dbReference>
<keyword evidence="13" id="KW-1185">Reference proteome</keyword>
<evidence type="ECO:0000256" key="2">
    <source>
        <dbReference type="ARBA" id="ARBA00022723"/>
    </source>
</evidence>
<dbReference type="SUPFAM" id="SSF57716">
    <property type="entry name" value="Glucocorticoid receptor-like (DNA-binding domain)"/>
    <property type="match status" value="2"/>
</dbReference>
<dbReference type="Gene3D" id="2.10.110.10">
    <property type="entry name" value="Cysteine Rich Protein"/>
    <property type="match status" value="2"/>
</dbReference>
<dbReference type="Pfam" id="PF00412">
    <property type="entry name" value="LIM"/>
    <property type="match status" value="2"/>
</dbReference>
<comment type="subcellular location">
    <subcellularLocation>
        <location evidence="1">Nucleus</location>
    </subcellularLocation>
</comment>
<evidence type="ECO:0000256" key="1">
    <source>
        <dbReference type="ARBA" id="ARBA00004123"/>
    </source>
</evidence>
<reference evidence="11 13" key="2">
    <citation type="journal article" date="2013" name="Nature">
        <title>Insights into bilaterian evolution from three spiralian genomes.</title>
        <authorList>
            <person name="Simakov O."/>
            <person name="Marletaz F."/>
            <person name="Cho S.J."/>
            <person name="Edsinger-Gonzales E."/>
            <person name="Havlak P."/>
            <person name="Hellsten U."/>
            <person name="Kuo D.H."/>
            <person name="Larsson T."/>
            <person name="Lv J."/>
            <person name="Arendt D."/>
            <person name="Savage R."/>
            <person name="Osoegawa K."/>
            <person name="de Jong P."/>
            <person name="Grimwood J."/>
            <person name="Chapman J.A."/>
            <person name="Shapiro H."/>
            <person name="Aerts A."/>
            <person name="Otillar R.P."/>
            <person name="Terry A.Y."/>
            <person name="Boore J.L."/>
            <person name="Grigoriev I.V."/>
            <person name="Lindberg D.R."/>
            <person name="Seaver E.C."/>
            <person name="Weisblat D.A."/>
            <person name="Putnam N.H."/>
            <person name="Rokhsar D.S."/>
        </authorList>
    </citation>
    <scope>NUCLEOTIDE SEQUENCE</scope>
    <source>
        <strain evidence="11 13">I ESC-2004</strain>
    </source>
</reference>
<evidence type="ECO:0000256" key="3">
    <source>
        <dbReference type="ARBA" id="ARBA00022737"/>
    </source>
</evidence>
<evidence type="ECO:0000256" key="7">
    <source>
        <dbReference type="ARBA" id="ARBA00023155"/>
    </source>
</evidence>
<evidence type="ECO:0000256" key="4">
    <source>
        <dbReference type="ARBA" id="ARBA00022833"/>
    </source>
</evidence>
<keyword evidence="8" id="KW-0539">Nucleus</keyword>
<reference evidence="13" key="1">
    <citation type="submission" date="2012-12" db="EMBL/GenBank/DDBJ databases">
        <authorList>
            <person name="Hellsten U."/>
            <person name="Grimwood J."/>
            <person name="Chapman J.A."/>
            <person name="Shapiro H."/>
            <person name="Aerts A."/>
            <person name="Otillar R.P."/>
            <person name="Terry A.Y."/>
            <person name="Boore J.L."/>
            <person name="Simakov O."/>
            <person name="Marletaz F."/>
            <person name="Cho S.-J."/>
            <person name="Edsinger-Gonzales E."/>
            <person name="Havlak P."/>
            <person name="Kuo D.-H."/>
            <person name="Larsson T."/>
            <person name="Lv J."/>
            <person name="Arendt D."/>
            <person name="Savage R."/>
            <person name="Osoegawa K."/>
            <person name="de Jong P."/>
            <person name="Lindberg D.R."/>
            <person name="Seaver E.C."/>
            <person name="Weisblat D.A."/>
            <person name="Putnam N.H."/>
            <person name="Grigoriev I.V."/>
            <person name="Rokhsar D.S."/>
        </authorList>
    </citation>
    <scope>NUCLEOTIDE SEQUENCE</scope>
    <source>
        <strain evidence="13">I ESC-2004</strain>
    </source>
</reference>
<proteinExistence type="predicted"/>
<keyword evidence="3" id="KW-0677">Repeat</keyword>
<dbReference type="FunFam" id="2.10.110.10:FF:000006">
    <property type="entry name" value="LIM homeobox transcription factor 1-beta"/>
    <property type="match status" value="1"/>
</dbReference>
<sequence>SACFGCGQAIADRFLLKAAGRSWHEECLSCNACGVQLTSSCFAKDGRLLCKADYARLYSVRCSGCGQAVTGGQLVMRSGDVGGRVYHASCFCCIACGHQLSKGDQYYIRDGRLFCQLD</sequence>